<dbReference type="EMBL" id="JBAWTH010000011">
    <property type="protein sequence ID" value="KAL2289856.1"/>
    <property type="molecule type" value="Genomic_DNA"/>
</dbReference>
<evidence type="ECO:0000313" key="2">
    <source>
        <dbReference type="EMBL" id="KAL2289856.1"/>
    </source>
</evidence>
<organism evidence="2 3">
    <name type="scientific">Diaporthe vaccinii</name>
    <dbReference type="NCBI Taxonomy" id="105482"/>
    <lineage>
        <taxon>Eukaryota</taxon>
        <taxon>Fungi</taxon>
        <taxon>Dikarya</taxon>
        <taxon>Ascomycota</taxon>
        <taxon>Pezizomycotina</taxon>
        <taxon>Sordariomycetes</taxon>
        <taxon>Sordariomycetidae</taxon>
        <taxon>Diaporthales</taxon>
        <taxon>Diaporthaceae</taxon>
        <taxon>Diaporthe</taxon>
        <taxon>Diaporthe eres species complex</taxon>
    </lineage>
</organism>
<proteinExistence type="predicted"/>
<comment type="caution">
    <text evidence="2">The sequence shown here is derived from an EMBL/GenBank/DDBJ whole genome shotgun (WGS) entry which is preliminary data.</text>
</comment>
<evidence type="ECO:0000313" key="3">
    <source>
        <dbReference type="Proteomes" id="UP001600888"/>
    </source>
</evidence>
<feature type="region of interest" description="Disordered" evidence="1">
    <location>
        <begin position="91"/>
        <end position="137"/>
    </location>
</feature>
<dbReference type="Proteomes" id="UP001600888">
    <property type="component" value="Unassembled WGS sequence"/>
</dbReference>
<reference evidence="2 3" key="1">
    <citation type="submission" date="2024-03" db="EMBL/GenBank/DDBJ databases">
        <title>A high-quality draft genome sequence of Diaporthe vaccinii, a causative agent of upright dieback and viscid rot disease in cranberry plants.</title>
        <authorList>
            <person name="Sarrasin M."/>
            <person name="Lang B.F."/>
            <person name="Burger G."/>
        </authorList>
    </citation>
    <scope>NUCLEOTIDE SEQUENCE [LARGE SCALE GENOMIC DNA]</scope>
    <source>
        <strain evidence="2 3">IS7</strain>
    </source>
</reference>
<gene>
    <name evidence="2" type="ORF">FJTKL_01158</name>
</gene>
<accession>A0ABR4F5T0</accession>
<keyword evidence="3" id="KW-1185">Reference proteome</keyword>
<protein>
    <submittedName>
        <fullName evidence="2">Uncharacterized protein</fullName>
    </submittedName>
</protein>
<name>A0ABR4F5T0_9PEZI</name>
<sequence>MRPPHTEDGQRWDGVACDVSPAPVEGWLVADISLRFSTQNSLIFAHHRSPPFACSLDRLPVACPGRHTTIQQPCLALPLAWRSGCLLSRLSQSSKPAKARPESPARPSSAKQRYRPGAPLSPSPEPHANYSSPSKSIPYQNRRFPLFALLQSSSPAIPTLPHPSHSL</sequence>
<evidence type="ECO:0000256" key="1">
    <source>
        <dbReference type="SAM" id="MobiDB-lite"/>
    </source>
</evidence>